<organism evidence="2">
    <name type="scientific">Vibrio tapetis</name>
    <dbReference type="NCBI Taxonomy" id="52443"/>
    <lineage>
        <taxon>Bacteria</taxon>
        <taxon>Pseudomonadati</taxon>
        <taxon>Pseudomonadota</taxon>
        <taxon>Gammaproteobacteria</taxon>
        <taxon>Vibrionales</taxon>
        <taxon>Vibrionaceae</taxon>
        <taxon>Vibrio</taxon>
    </lineage>
</organism>
<name>A0A0A1E872_9VIBR</name>
<dbReference type="EMBL" id="KM596640">
    <property type="protein sequence ID" value="AIY26213.1"/>
    <property type="molecule type" value="Genomic_DNA"/>
</dbReference>
<proteinExistence type="predicted"/>
<evidence type="ECO:0000256" key="1">
    <source>
        <dbReference type="SAM" id="SignalP"/>
    </source>
</evidence>
<reference evidence="2" key="1">
    <citation type="journal article" date="2014" name="PLoS ONE">
        <title>Characterization of the secretomes of two vibrios pathogenic to mollusks.</title>
        <authorList>
            <person name="Madec S."/>
            <person name="Pichereau V."/>
            <person name="Jacq A."/>
            <person name="Paillard M."/>
            <person name="Boisset C."/>
            <person name="Guerard F."/>
            <person name="Paillard C."/>
            <person name="Nicolas J.L."/>
        </authorList>
    </citation>
    <scope>NUCLEOTIDE SEQUENCE</scope>
    <source>
        <strain evidence="2">CECT4600</strain>
    </source>
</reference>
<dbReference type="AlphaFoldDB" id="A0A0A1E872"/>
<sequence length="224" mass="25353">MNKMKVRMAASALVLASSIAMPVSAESDYYFRVGSDLWSAGTSFSDNKEDSKRDSVDTQGAFSFAFENTIPYAPHVRVRFTPVRGEITSFDKYDYTFYYDIMEHEHLHFDVGVTWSKYKDGEYTNPSDLPATSFSKLLFSWHANARINVPDTNFDVIGEFDFGNGDGNKTADLTAGMQYRFDLEKVDIAMRGGYRAMEYRFNFYPGSGDMSLTHGWFLGLTAGF</sequence>
<accession>A0A0A1E872</accession>
<protein>
    <submittedName>
        <fullName evidence="2">Conserved outer membrane protein</fullName>
    </submittedName>
</protein>
<feature type="chain" id="PRO_5001982521" evidence="1">
    <location>
        <begin position="26"/>
        <end position="224"/>
    </location>
</feature>
<feature type="signal peptide" evidence="1">
    <location>
        <begin position="1"/>
        <end position="25"/>
    </location>
</feature>
<evidence type="ECO:0000313" key="2">
    <source>
        <dbReference type="EMBL" id="AIY26213.1"/>
    </source>
</evidence>
<dbReference type="NCBIfam" id="TIGR04219">
    <property type="entry name" value="OMP_w_GlyGly"/>
    <property type="match status" value="1"/>
</dbReference>
<keyword evidence="1" id="KW-0732">Signal</keyword>
<dbReference type="InterPro" id="IPR026387">
    <property type="entry name" value="OMP_w_GlyGly"/>
</dbReference>